<feature type="transmembrane region" description="Helical" evidence="5">
    <location>
        <begin position="594"/>
        <end position="616"/>
    </location>
</feature>
<accession>A0A1E8EY29</accession>
<dbReference type="STRING" id="1121290.CLAOCE_14720"/>
<feature type="transmembrane region" description="Helical" evidence="5">
    <location>
        <begin position="562"/>
        <end position="588"/>
    </location>
</feature>
<feature type="transmembrane region" description="Helical" evidence="5">
    <location>
        <begin position="623"/>
        <end position="643"/>
    </location>
</feature>
<gene>
    <name evidence="7" type="ORF">CLOACE_14720</name>
</gene>
<dbReference type="GO" id="GO:0016020">
    <property type="term" value="C:membrane"/>
    <property type="evidence" value="ECO:0007669"/>
    <property type="project" value="UniProtKB-SubCell"/>
</dbReference>
<dbReference type="Gene3D" id="3.40.1710.10">
    <property type="entry name" value="abc type-2 transporter like domain"/>
    <property type="match status" value="1"/>
</dbReference>
<evidence type="ECO:0000256" key="5">
    <source>
        <dbReference type="SAM" id="Phobius"/>
    </source>
</evidence>
<dbReference type="PATRIC" id="fig|1121290.3.peg.1457"/>
<sequence>MKNIFRIYKRDVKNVVSNWVALVVVIGLMILPALYAWFNIKSSWDPYGNTRGIAVALVNEDEGAEFRGKKINVGEELEKQLKSNKNIGWKFVDKKEAEKGVMYGKYYASINIPKDFSYKILSIVREKQQKPELIYSVNEKTNAVAPKITEKGVSSIQAQIGKTFVKTVNGIIFDLFNKFGIELEKEKPQLTKVKDLILEADSKVPEINKAIDEFYKGAITLEDFIKRLEKDMPILEETIKKSSEVAKDGEEFLTKGKEGIKNLSPYIKQDLIMSKDICDDVEILAGYAVDSISTNSVRTKEFLIKINNKYAKAASKIENINKVLESLYNISNNKVIYNMMNKLNTIKGRINNQINLVNSAIAAIDRGEKPSVDLLNNIKIGASDIKKALSYIIDNYDSEIIPNINKTADNLIVIADNTLKLLQYAQRDLPIAQDLMGKAYKGTEKGIEDIKLLKERMPGIEKSLHSLAEKLKKLDDDESVNEIIKLLKNDAKKESEFLANPVDIKVNRVFPIPNYGSAMTPFFTTLSLWVGALIMVSIISVEPLVLEEGKKIKPYEAYFGRYLTFLTIGIFQALIVTLGDIFILKVYAVNKLLFVLYALFISMVFSMTVYTLVSVFGNIGKALAVILLVLQISASGGTFPIQVTPPFFQHLNPFLPFTYAISGMREAVGGVLWNLLYYDAGILLIYFGVSIVVALLLKKKINALNKGFVEKFKHSGLVGH</sequence>
<proteinExistence type="predicted"/>
<comment type="caution">
    <text evidence="7">The sequence shown here is derived from an EMBL/GenBank/DDBJ whole genome shotgun (WGS) entry which is preliminary data.</text>
</comment>
<evidence type="ECO:0000313" key="7">
    <source>
        <dbReference type="EMBL" id="OFI05854.1"/>
    </source>
</evidence>
<dbReference type="InterPro" id="IPR051328">
    <property type="entry name" value="T7SS_ABC-Transporter"/>
</dbReference>
<dbReference type="PANTHER" id="PTHR43077:SF10">
    <property type="entry name" value="TRANSPORT PERMEASE PROTEIN"/>
    <property type="match status" value="1"/>
</dbReference>
<name>A0A1E8EY29_9CLOT</name>
<dbReference type="GO" id="GO:0140359">
    <property type="term" value="F:ABC-type transporter activity"/>
    <property type="evidence" value="ECO:0007669"/>
    <property type="project" value="InterPro"/>
</dbReference>
<evidence type="ECO:0000259" key="6">
    <source>
        <dbReference type="Pfam" id="PF12698"/>
    </source>
</evidence>
<dbReference type="InterPro" id="IPR013525">
    <property type="entry name" value="ABC2_TM"/>
</dbReference>
<dbReference type="InterPro" id="IPR017501">
    <property type="entry name" value="Phage_infect_YhgE_C"/>
</dbReference>
<dbReference type="RefSeq" id="WP_070110454.1">
    <property type="nucleotide sequence ID" value="NZ_LZFO01000020.1"/>
</dbReference>
<dbReference type="AlphaFoldDB" id="A0A1E8EY29"/>
<keyword evidence="8" id="KW-1185">Reference proteome</keyword>
<dbReference type="Proteomes" id="UP000175744">
    <property type="component" value="Unassembled WGS sequence"/>
</dbReference>
<dbReference type="EMBL" id="LZFO01000020">
    <property type="protein sequence ID" value="OFI05854.1"/>
    <property type="molecule type" value="Genomic_DNA"/>
</dbReference>
<feature type="domain" description="ABC-2 type transporter transmembrane" evidence="6">
    <location>
        <begin position="23"/>
        <end position="162"/>
    </location>
</feature>
<dbReference type="OrthoDB" id="9811483at2"/>
<dbReference type="NCBIfam" id="TIGR03062">
    <property type="entry name" value="pip_yhgE_Cterm"/>
    <property type="match status" value="1"/>
</dbReference>
<organism evidence="7 8">
    <name type="scientific">Clostridium acetireducens DSM 10703</name>
    <dbReference type="NCBI Taxonomy" id="1121290"/>
    <lineage>
        <taxon>Bacteria</taxon>
        <taxon>Bacillati</taxon>
        <taxon>Bacillota</taxon>
        <taxon>Clostridia</taxon>
        <taxon>Eubacteriales</taxon>
        <taxon>Clostridiaceae</taxon>
        <taxon>Clostridium</taxon>
    </lineage>
</organism>
<feature type="transmembrane region" description="Helical" evidence="5">
    <location>
        <begin position="675"/>
        <end position="697"/>
    </location>
</feature>
<protein>
    <submittedName>
        <fullName evidence="7">ABC-2 family transporter protein</fullName>
    </submittedName>
</protein>
<evidence type="ECO:0000313" key="8">
    <source>
        <dbReference type="Proteomes" id="UP000175744"/>
    </source>
</evidence>
<dbReference type="NCBIfam" id="TIGR03061">
    <property type="entry name" value="pip_yhgE_Nterm"/>
    <property type="match status" value="1"/>
</dbReference>
<reference evidence="7 8" key="1">
    <citation type="submission" date="2016-06" db="EMBL/GenBank/DDBJ databases">
        <title>Genome sequence of Clostridium acetireducens DSM 10703.</title>
        <authorList>
            <person name="Poehlein A."/>
            <person name="Fluechter S."/>
            <person name="Duerre P."/>
            <person name="Daniel R."/>
        </authorList>
    </citation>
    <scope>NUCLEOTIDE SEQUENCE [LARGE SCALE GENOMIC DNA]</scope>
    <source>
        <strain evidence="7 8">DSM 10703</strain>
    </source>
</reference>
<evidence type="ECO:0000256" key="3">
    <source>
        <dbReference type="ARBA" id="ARBA00022989"/>
    </source>
</evidence>
<keyword evidence="4 5" id="KW-0472">Membrane</keyword>
<keyword evidence="3 5" id="KW-1133">Transmembrane helix</keyword>
<dbReference type="InterPro" id="IPR017500">
    <property type="entry name" value="Phage_infect_YhgE_N"/>
</dbReference>
<evidence type="ECO:0000256" key="4">
    <source>
        <dbReference type="ARBA" id="ARBA00023136"/>
    </source>
</evidence>
<keyword evidence="2 5" id="KW-0812">Transmembrane</keyword>
<feature type="domain" description="ABC-2 type transporter transmembrane" evidence="6">
    <location>
        <begin position="330"/>
        <end position="696"/>
    </location>
</feature>
<dbReference type="Pfam" id="PF12698">
    <property type="entry name" value="ABC2_membrane_3"/>
    <property type="match status" value="2"/>
</dbReference>
<feature type="transmembrane region" description="Helical" evidence="5">
    <location>
        <begin position="522"/>
        <end position="541"/>
    </location>
</feature>
<comment type="subcellular location">
    <subcellularLocation>
        <location evidence="1">Membrane</location>
        <topology evidence="1">Multi-pass membrane protein</topology>
    </subcellularLocation>
</comment>
<evidence type="ECO:0000256" key="2">
    <source>
        <dbReference type="ARBA" id="ARBA00022692"/>
    </source>
</evidence>
<feature type="transmembrane region" description="Helical" evidence="5">
    <location>
        <begin position="20"/>
        <end position="38"/>
    </location>
</feature>
<dbReference type="PANTHER" id="PTHR43077">
    <property type="entry name" value="TRANSPORT PERMEASE YVFS-RELATED"/>
    <property type="match status" value="1"/>
</dbReference>
<evidence type="ECO:0000256" key="1">
    <source>
        <dbReference type="ARBA" id="ARBA00004141"/>
    </source>
</evidence>